<gene>
    <name evidence="2" type="ORF">HKN21_09190</name>
</gene>
<keyword evidence="2" id="KW-0489">Methyltransferase</keyword>
<accession>A0A7Y2H2E2</accession>
<dbReference type="Proteomes" id="UP000547674">
    <property type="component" value="Unassembled WGS sequence"/>
</dbReference>
<evidence type="ECO:0000313" key="2">
    <source>
        <dbReference type="EMBL" id="NNF06921.1"/>
    </source>
</evidence>
<protein>
    <submittedName>
        <fullName evidence="2">Class I SAM-dependent methyltransferase</fullName>
    </submittedName>
</protein>
<feature type="non-terminal residue" evidence="2">
    <location>
        <position position="1"/>
    </location>
</feature>
<dbReference type="CDD" id="cd02440">
    <property type="entry name" value="AdoMet_MTases"/>
    <property type="match status" value="1"/>
</dbReference>
<sequence length="285" mass="31180">LDLKLAQFHPAGKVVMDAGSGFGVTLLCLAALKPRLALGTEVFSPMATSAQVLADRFASQLPVQTVRGSVHEFPFTPGSVDFIYCNEAISHFLDPDRFLVDSARILAPGGKLMICDGNNGANPATVAEVHEVWKAFEQGPAPQVLHGHKIETPYESRRIEMLGSWFPEETAETKEKLAWGTFGLHGDQIREKATAMLREGSLPTERNSVTTCPVDPIKGDHIENLMYPDRLTERLEGLGLSVKVYAHFGGAKSTWVELANRVLRAMTPLTLSRARSFKLVATQRG</sequence>
<proteinExistence type="predicted"/>
<dbReference type="InterPro" id="IPR013216">
    <property type="entry name" value="Methyltransf_11"/>
</dbReference>
<dbReference type="EMBL" id="JABDJR010000364">
    <property type="protein sequence ID" value="NNF06921.1"/>
    <property type="molecule type" value="Genomic_DNA"/>
</dbReference>
<dbReference type="Gene3D" id="3.40.50.150">
    <property type="entry name" value="Vaccinia Virus protein VP39"/>
    <property type="match status" value="1"/>
</dbReference>
<evidence type="ECO:0000313" key="3">
    <source>
        <dbReference type="Proteomes" id="UP000547674"/>
    </source>
</evidence>
<feature type="domain" description="Methyltransferase type 11" evidence="1">
    <location>
        <begin position="17"/>
        <end position="114"/>
    </location>
</feature>
<dbReference type="InterPro" id="IPR029063">
    <property type="entry name" value="SAM-dependent_MTases_sf"/>
</dbReference>
<dbReference type="SUPFAM" id="SSF53335">
    <property type="entry name" value="S-adenosyl-L-methionine-dependent methyltransferases"/>
    <property type="match status" value="1"/>
</dbReference>
<comment type="caution">
    <text evidence="2">The sequence shown here is derived from an EMBL/GenBank/DDBJ whole genome shotgun (WGS) entry which is preliminary data.</text>
</comment>
<evidence type="ECO:0000259" key="1">
    <source>
        <dbReference type="Pfam" id="PF08241"/>
    </source>
</evidence>
<reference evidence="2 3" key="1">
    <citation type="submission" date="2020-03" db="EMBL/GenBank/DDBJ databases">
        <title>Metabolic flexibility allows generalist bacteria to become dominant in a frequently disturbed ecosystem.</title>
        <authorList>
            <person name="Chen Y.-J."/>
            <person name="Leung P.M."/>
            <person name="Bay S.K."/>
            <person name="Hugenholtz P."/>
            <person name="Kessler A.J."/>
            <person name="Shelley G."/>
            <person name="Waite D.W."/>
            <person name="Cook P.L."/>
            <person name="Greening C."/>
        </authorList>
    </citation>
    <scope>NUCLEOTIDE SEQUENCE [LARGE SCALE GENOMIC DNA]</scope>
    <source>
        <strain evidence="2">SS_bin_28</strain>
    </source>
</reference>
<name>A0A7Y2H2E2_UNCEI</name>
<dbReference type="Pfam" id="PF08241">
    <property type="entry name" value="Methyltransf_11"/>
    <property type="match status" value="1"/>
</dbReference>
<dbReference type="AlphaFoldDB" id="A0A7Y2H2E2"/>
<dbReference type="GO" id="GO:0008757">
    <property type="term" value="F:S-adenosylmethionine-dependent methyltransferase activity"/>
    <property type="evidence" value="ECO:0007669"/>
    <property type="project" value="InterPro"/>
</dbReference>
<organism evidence="2 3">
    <name type="scientific">Eiseniibacteriota bacterium</name>
    <dbReference type="NCBI Taxonomy" id="2212470"/>
    <lineage>
        <taxon>Bacteria</taxon>
        <taxon>Candidatus Eiseniibacteriota</taxon>
    </lineage>
</organism>
<keyword evidence="2" id="KW-0808">Transferase</keyword>
<dbReference type="GO" id="GO:0032259">
    <property type="term" value="P:methylation"/>
    <property type="evidence" value="ECO:0007669"/>
    <property type="project" value="UniProtKB-KW"/>
</dbReference>